<feature type="compositionally biased region" description="Pro residues" evidence="1">
    <location>
        <begin position="60"/>
        <end position="73"/>
    </location>
</feature>
<dbReference type="EMBL" id="HBUF01060581">
    <property type="protein sequence ID" value="CAG6625669.1"/>
    <property type="molecule type" value="Transcribed_RNA"/>
</dbReference>
<dbReference type="EMBL" id="HBUF01060583">
    <property type="protein sequence ID" value="CAG6625685.1"/>
    <property type="molecule type" value="Transcribed_RNA"/>
</dbReference>
<evidence type="ECO:0000256" key="1">
    <source>
        <dbReference type="SAM" id="MobiDB-lite"/>
    </source>
</evidence>
<feature type="region of interest" description="Disordered" evidence="1">
    <location>
        <begin position="43"/>
        <end position="80"/>
    </location>
</feature>
<name>A0A8D8Q604_9HEMI</name>
<dbReference type="AlphaFoldDB" id="A0A8D8Q604"/>
<organism evidence="2">
    <name type="scientific">Cacopsylla melanoneura</name>
    <dbReference type="NCBI Taxonomy" id="428564"/>
    <lineage>
        <taxon>Eukaryota</taxon>
        <taxon>Metazoa</taxon>
        <taxon>Ecdysozoa</taxon>
        <taxon>Arthropoda</taxon>
        <taxon>Hexapoda</taxon>
        <taxon>Insecta</taxon>
        <taxon>Pterygota</taxon>
        <taxon>Neoptera</taxon>
        <taxon>Paraneoptera</taxon>
        <taxon>Hemiptera</taxon>
        <taxon>Sternorrhyncha</taxon>
        <taxon>Psylloidea</taxon>
        <taxon>Psyllidae</taxon>
        <taxon>Psyllinae</taxon>
        <taxon>Cacopsylla</taxon>
    </lineage>
</organism>
<evidence type="ECO:0000313" key="2">
    <source>
        <dbReference type="EMBL" id="CAG6625677.1"/>
    </source>
</evidence>
<dbReference type="EMBL" id="HBUF01060582">
    <property type="protein sequence ID" value="CAG6625677.1"/>
    <property type="molecule type" value="Transcribed_RNA"/>
</dbReference>
<sequence length="103" mass="11025">MGSSSHVVQHIQVGAEEESAGCVGCAQLVRQFEQRNQGVQVYDDNQNDWRFNRTTAARPPSTPCPSTTPPSPAASPASPSQLSRLLSLVTLLVATLFDSNADQ</sequence>
<proteinExistence type="predicted"/>
<reference evidence="2" key="1">
    <citation type="submission" date="2021-05" db="EMBL/GenBank/DDBJ databases">
        <authorList>
            <person name="Alioto T."/>
            <person name="Alioto T."/>
            <person name="Gomez Garrido J."/>
        </authorList>
    </citation>
    <scope>NUCLEOTIDE SEQUENCE</scope>
</reference>
<protein>
    <submittedName>
        <fullName evidence="2">Uncharacterized protein</fullName>
    </submittedName>
</protein>
<accession>A0A8D8Q604</accession>